<name>X1L2X3_9ZZZZ</name>
<accession>X1L2X3</accession>
<protein>
    <submittedName>
        <fullName evidence="1">Uncharacterized protein</fullName>
    </submittedName>
</protein>
<dbReference type="AlphaFoldDB" id="X1L2X3"/>
<reference evidence="1" key="1">
    <citation type="journal article" date="2014" name="Front. Microbiol.">
        <title>High frequency of phylogenetically diverse reductive dehalogenase-homologous genes in deep subseafloor sedimentary metagenomes.</title>
        <authorList>
            <person name="Kawai M."/>
            <person name="Futagami T."/>
            <person name="Toyoda A."/>
            <person name="Takaki Y."/>
            <person name="Nishi S."/>
            <person name="Hori S."/>
            <person name="Arai W."/>
            <person name="Tsubouchi T."/>
            <person name="Morono Y."/>
            <person name="Uchiyama I."/>
            <person name="Ito T."/>
            <person name="Fujiyama A."/>
            <person name="Inagaki F."/>
            <person name="Takami H."/>
        </authorList>
    </citation>
    <scope>NUCLEOTIDE SEQUENCE</scope>
    <source>
        <strain evidence="1">Expedition CK06-06</strain>
    </source>
</reference>
<gene>
    <name evidence="1" type="ORF">S06H3_18251</name>
</gene>
<dbReference type="EMBL" id="BARV01009213">
    <property type="protein sequence ID" value="GAI13692.1"/>
    <property type="molecule type" value="Genomic_DNA"/>
</dbReference>
<sequence length="67" mass="7986">MKGAVVTKEVRERSRCIAVRQQTKDALDLIKHPGQSYDGVIQDLLEFWKQKKREYWTWRKEQKVPVG</sequence>
<comment type="caution">
    <text evidence="1">The sequence shown here is derived from an EMBL/GenBank/DDBJ whole genome shotgun (WGS) entry which is preliminary data.</text>
</comment>
<evidence type="ECO:0000313" key="1">
    <source>
        <dbReference type="EMBL" id="GAI13692.1"/>
    </source>
</evidence>
<proteinExistence type="predicted"/>
<organism evidence="1">
    <name type="scientific">marine sediment metagenome</name>
    <dbReference type="NCBI Taxonomy" id="412755"/>
    <lineage>
        <taxon>unclassified sequences</taxon>
        <taxon>metagenomes</taxon>
        <taxon>ecological metagenomes</taxon>
    </lineage>
</organism>